<dbReference type="Gene3D" id="3.10.580.10">
    <property type="entry name" value="CBS-domain"/>
    <property type="match status" value="1"/>
</dbReference>
<name>A0A518H811_9BACT</name>
<dbReference type="AlphaFoldDB" id="A0A518H811"/>
<feature type="domain" description="CBS" evidence="1">
    <location>
        <begin position="88"/>
        <end position="136"/>
    </location>
</feature>
<evidence type="ECO:0000313" key="3">
    <source>
        <dbReference type="Proteomes" id="UP000317835"/>
    </source>
</evidence>
<dbReference type="Pfam" id="PF00571">
    <property type="entry name" value="CBS"/>
    <property type="match status" value="1"/>
</dbReference>
<sequence length="136" mass="15090">MSAKIAEDLMVRNPTTVEPWHNIAAVRRAMLGNSYSFLPVRDTNGVWKLLSDVAVVKYLRPADNSGNKSLRNKLLGKPLNEILEAGDIELTECKCYAPNKNIGDIKKIITMLPALIVEKDGNKERLVGILTAFDLL</sequence>
<accession>A0A518H811</accession>
<keyword evidence="3" id="KW-1185">Reference proteome</keyword>
<evidence type="ECO:0000259" key="1">
    <source>
        <dbReference type="Pfam" id="PF00571"/>
    </source>
</evidence>
<protein>
    <submittedName>
        <fullName evidence="2">CBS domain protein</fullName>
    </submittedName>
</protein>
<reference evidence="2 3" key="1">
    <citation type="submission" date="2019-02" db="EMBL/GenBank/DDBJ databases">
        <title>Deep-cultivation of Planctomycetes and their phenomic and genomic characterization uncovers novel biology.</title>
        <authorList>
            <person name="Wiegand S."/>
            <person name="Jogler M."/>
            <person name="Boedeker C."/>
            <person name="Pinto D."/>
            <person name="Vollmers J."/>
            <person name="Rivas-Marin E."/>
            <person name="Kohn T."/>
            <person name="Peeters S.H."/>
            <person name="Heuer A."/>
            <person name="Rast P."/>
            <person name="Oberbeckmann S."/>
            <person name="Bunk B."/>
            <person name="Jeske O."/>
            <person name="Meyerdierks A."/>
            <person name="Storesund J.E."/>
            <person name="Kallscheuer N."/>
            <person name="Luecker S."/>
            <person name="Lage O.M."/>
            <person name="Pohl T."/>
            <person name="Merkel B.J."/>
            <person name="Hornburger P."/>
            <person name="Mueller R.-W."/>
            <person name="Bruemmer F."/>
            <person name="Labrenz M."/>
            <person name="Spormann A.M."/>
            <person name="Op den Camp H."/>
            <person name="Overmann J."/>
            <person name="Amann R."/>
            <person name="Jetten M.S.M."/>
            <person name="Mascher T."/>
            <person name="Medema M.H."/>
            <person name="Devos D.P."/>
            <person name="Kaster A.-K."/>
            <person name="Ovreas L."/>
            <person name="Rohde M."/>
            <person name="Galperin M.Y."/>
            <person name="Jogler C."/>
        </authorList>
    </citation>
    <scope>NUCLEOTIDE SEQUENCE [LARGE SCALE GENOMIC DNA]</scope>
    <source>
        <strain evidence="2 3">ElP</strain>
    </source>
</reference>
<dbReference type="InterPro" id="IPR000644">
    <property type="entry name" value="CBS_dom"/>
</dbReference>
<dbReference type="InterPro" id="IPR046342">
    <property type="entry name" value="CBS_dom_sf"/>
</dbReference>
<gene>
    <name evidence="2" type="ORF">ElP_48860</name>
</gene>
<dbReference type="KEGG" id="tpla:ElP_48860"/>
<dbReference type="Proteomes" id="UP000317835">
    <property type="component" value="Chromosome"/>
</dbReference>
<evidence type="ECO:0000313" key="2">
    <source>
        <dbReference type="EMBL" id="QDV36955.1"/>
    </source>
</evidence>
<dbReference type="SUPFAM" id="SSF54631">
    <property type="entry name" value="CBS-domain pair"/>
    <property type="match status" value="1"/>
</dbReference>
<proteinExistence type="predicted"/>
<dbReference type="EMBL" id="CP036426">
    <property type="protein sequence ID" value="QDV36955.1"/>
    <property type="molecule type" value="Genomic_DNA"/>
</dbReference>
<organism evidence="2 3">
    <name type="scientific">Tautonia plasticadhaerens</name>
    <dbReference type="NCBI Taxonomy" id="2527974"/>
    <lineage>
        <taxon>Bacteria</taxon>
        <taxon>Pseudomonadati</taxon>
        <taxon>Planctomycetota</taxon>
        <taxon>Planctomycetia</taxon>
        <taxon>Isosphaerales</taxon>
        <taxon>Isosphaeraceae</taxon>
        <taxon>Tautonia</taxon>
    </lineage>
</organism>